<dbReference type="InterPro" id="IPR055414">
    <property type="entry name" value="LRR_R13L4/SHOC2-like"/>
</dbReference>
<reference evidence="14 16" key="1">
    <citation type="journal article" date="2017" name="Nature">
        <title>The sunflower genome provides insights into oil metabolism, flowering and Asterid evolution.</title>
        <authorList>
            <person name="Badouin H."/>
            <person name="Gouzy J."/>
            <person name="Grassa C.J."/>
            <person name="Murat F."/>
            <person name="Staton S.E."/>
            <person name="Cottret L."/>
            <person name="Lelandais-Briere C."/>
            <person name="Owens G.L."/>
            <person name="Carrere S."/>
            <person name="Mayjonade B."/>
            <person name="Legrand L."/>
            <person name="Gill N."/>
            <person name="Kane N.C."/>
            <person name="Bowers J.E."/>
            <person name="Hubner S."/>
            <person name="Bellec A."/>
            <person name="Berard A."/>
            <person name="Berges H."/>
            <person name="Blanchet N."/>
            <person name="Boniface M.C."/>
            <person name="Brunel D."/>
            <person name="Catrice O."/>
            <person name="Chaidir N."/>
            <person name="Claudel C."/>
            <person name="Donnadieu C."/>
            <person name="Faraut T."/>
            <person name="Fievet G."/>
            <person name="Helmstetter N."/>
            <person name="King M."/>
            <person name="Knapp S.J."/>
            <person name="Lai Z."/>
            <person name="Le Paslier M.C."/>
            <person name="Lippi Y."/>
            <person name="Lorenzon L."/>
            <person name="Mandel J.R."/>
            <person name="Marage G."/>
            <person name="Marchand G."/>
            <person name="Marquand E."/>
            <person name="Bret-Mestries E."/>
            <person name="Morien E."/>
            <person name="Nambeesan S."/>
            <person name="Nguyen T."/>
            <person name="Pegot-Espagnet P."/>
            <person name="Pouilly N."/>
            <person name="Raftis F."/>
            <person name="Sallet E."/>
            <person name="Schiex T."/>
            <person name="Thomas J."/>
            <person name="Vandecasteele C."/>
            <person name="Vares D."/>
            <person name="Vear F."/>
            <person name="Vautrin S."/>
            <person name="Crespi M."/>
            <person name="Mangin B."/>
            <person name="Burke J.M."/>
            <person name="Salse J."/>
            <person name="Munos S."/>
            <person name="Vincourt P."/>
            <person name="Rieseberg L.H."/>
            <person name="Langlade N.B."/>
        </authorList>
    </citation>
    <scope>NUCLEOTIDE SEQUENCE [LARGE SCALE GENOMIC DNA]</scope>
    <source>
        <strain evidence="16">cv. SF193</strain>
        <tissue evidence="14">Leaves</tissue>
    </source>
</reference>
<feature type="domain" description="Leucine-rich repeat-containing N-terminal plant-type" evidence="12">
    <location>
        <begin position="62"/>
        <end position="101"/>
    </location>
</feature>
<dbReference type="PANTHER" id="PTHR48063:SF99">
    <property type="entry name" value="LEUCINE-RICH REPEAT-CONTAINING, PLANT-TYPE, LEUCINE-RICH REPEAT DOMAIN SUPERFAMILY"/>
    <property type="match status" value="1"/>
</dbReference>
<feature type="transmembrane region" description="Helical" evidence="11">
    <location>
        <begin position="1004"/>
        <end position="1027"/>
    </location>
</feature>
<dbReference type="AlphaFoldDB" id="A0A251UVB8"/>
<dbReference type="PROSITE" id="PS51450">
    <property type="entry name" value="LRR"/>
    <property type="match status" value="1"/>
</dbReference>
<reference evidence="14" key="3">
    <citation type="submission" date="2020-06" db="EMBL/GenBank/DDBJ databases">
        <title>Helianthus annuus Genome sequencing and assembly Release 2.</title>
        <authorList>
            <person name="Gouzy J."/>
            <person name="Langlade N."/>
            <person name="Munos S."/>
        </authorList>
    </citation>
    <scope>NUCLEOTIDE SEQUENCE</scope>
    <source>
        <tissue evidence="14">Leaves</tissue>
    </source>
</reference>
<dbReference type="FunFam" id="3.80.10.10:FF:000095">
    <property type="entry name" value="LRR receptor-like serine/threonine-protein kinase GSO1"/>
    <property type="match status" value="1"/>
</dbReference>
<evidence type="ECO:0000256" key="6">
    <source>
        <dbReference type="ARBA" id="ARBA00022729"/>
    </source>
</evidence>
<dbReference type="STRING" id="4232.A0A251UVB8"/>
<dbReference type="FunCoup" id="A0A251UVB8">
    <property type="interactions" value="824"/>
</dbReference>
<keyword evidence="16" id="KW-1185">Reference proteome</keyword>
<dbReference type="SUPFAM" id="SSF52058">
    <property type="entry name" value="L domain-like"/>
    <property type="match status" value="2"/>
</dbReference>
<feature type="domain" description="Disease resistance R13L4/SHOC-2-like LRR" evidence="13">
    <location>
        <begin position="434"/>
        <end position="644"/>
    </location>
</feature>
<evidence type="ECO:0000256" key="9">
    <source>
        <dbReference type="ARBA" id="ARBA00023136"/>
    </source>
</evidence>
<sequence>MLEYKCNLSCKLQSRDNFYSTNMTPRLSFSSFSSCHLCLLVVLALFHSCSSKQNSEHVLCIDAERQALLRFKHGLTDETHRLASWVAENKDCCNWYGITCDNSTGHVHRVHLPGHGGHCPAYSVSYFTEKEYTDASKQRLKGDISRSLLDLKQLKHLDLSCNDFRGIQVPKFIGSLQNLKYLNLSNSKFGGTIPPQLGNLSNLNVLCLGSFHEFNEESTSVMNIQWLSGLGMLHHLDMSGVDLSKAVDWLQVINTLPSLVELHLSSCALSDIHPYVHRLNLTSLSLLDLSGNYFYISAPPQWISSMTSLVSLDLSMGFLGPLPSFRNLTSLEFLYLNGNNLMNSSLVLEELSNSNLISLGISNCGISSSLIDSLHNLTSLLSLDLSYNQLTRIIPKSLGNLCNVREIDLSRNSFGNITLTYLLKSFLECKSPALESLSLRGNYIDSIIPLTIGQLSLLRTLDISLNQVSGPIPYSMGRLSSLEVLDLSDNRINGSLPNWIGRLSSLKELILSNNQLDGNLPDSLGQLSKLNSLGFSNNSLTDVVTESHFAKLVSLNYLDGAGNNLTFRPQVESWIPAFQLRELYLNSWVLGPDFPLWLQSQKKLTELDISNTHISSPMPESFVDSFPNLAYLDMSENRIQGNITLLVIPATLEEVNLSFNESLGSLQHLLCSNGVTKIKFLNLGNNNLSGVIPDCWEKWPSLGVLNLENNNLSGEIPRTLGSIPSLEFLSMRGNKISGRLPSSLMKLMKLKVLQLGRNELTGRIPTWIGTKLTLLRLLNFRANNLDGSIPHEICYLKDVQILDLAHNNLDGNIPSCFNNFSILSGIEATPSDLFAFNFGRGPAYTIIGDSLVTKGREDTYSTILGLVMLLDLSSNNLVGHIPSELTSLTELRSLNLSRNHLTGRIPEKIGGMESLESFDLSLNNLSGDLPRSLSMLNFLSSFNVSYNNFSGRIPTSTQLQSMKESSFLGNKLCGAPLTQNKGCVPRTSTTDTSQEVKEDGGGDWGLIISIVVGFVTGFWIILGPLIVKRSWRIAYFNFLSRLSYMVYNVTRKYCCHMFSK</sequence>
<dbReference type="EMBL" id="MNCJ02000319">
    <property type="protein sequence ID" value="KAF5808362.1"/>
    <property type="molecule type" value="Genomic_DNA"/>
</dbReference>
<dbReference type="PRINTS" id="PR00019">
    <property type="entry name" value="LEURICHRPT"/>
</dbReference>
<evidence type="ECO:0000256" key="11">
    <source>
        <dbReference type="SAM" id="Phobius"/>
    </source>
</evidence>
<feature type="domain" description="Disease resistance R13L4/SHOC-2-like LRR" evidence="13">
    <location>
        <begin position="145"/>
        <end position="337"/>
    </location>
</feature>
<evidence type="ECO:0000256" key="2">
    <source>
        <dbReference type="ARBA" id="ARBA00009592"/>
    </source>
</evidence>
<dbReference type="InterPro" id="IPR046956">
    <property type="entry name" value="RLP23-like"/>
</dbReference>
<comment type="subcellular location">
    <subcellularLocation>
        <location evidence="1">Cell membrane</location>
        <topology evidence="1">Single-pass type I membrane protein</topology>
    </subcellularLocation>
</comment>
<evidence type="ECO:0000256" key="7">
    <source>
        <dbReference type="ARBA" id="ARBA00022737"/>
    </source>
</evidence>
<name>A0A251UVB8_HELAN</name>
<dbReference type="InterPro" id="IPR001611">
    <property type="entry name" value="Leu-rich_rpt"/>
</dbReference>
<keyword evidence="10" id="KW-0325">Glycoprotein</keyword>
<evidence type="ECO:0000256" key="3">
    <source>
        <dbReference type="ARBA" id="ARBA00022475"/>
    </source>
</evidence>
<gene>
    <name evidence="15" type="ORF">HannXRQ_Chr04g0098831</name>
    <name evidence="14" type="ORF">HanXRQr2_Chr04g0144471</name>
</gene>
<keyword evidence="5 11" id="KW-0812">Transmembrane</keyword>
<dbReference type="InParanoid" id="A0A251UVB8"/>
<evidence type="ECO:0000256" key="5">
    <source>
        <dbReference type="ARBA" id="ARBA00022692"/>
    </source>
</evidence>
<organism evidence="15 16">
    <name type="scientific">Helianthus annuus</name>
    <name type="common">Common sunflower</name>
    <dbReference type="NCBI Taxonomy" id="4232"/>
    <lineage>
        <taxon>Eukaryota</taxon>
        <taxon>Viridiplantae</taxon>
        <taxon>Streptophyta</taxon>
        <taxon>Embryophyta</taxon>
        <taxon>Tracheophyta</taxon>
        <taxon>Spermatophyta</taxon>
        <taxon>Magnoliopsida</taxon>
        <taxon>eudicotyledons</taxon>
        <taxon>Gunneridae</taxon>
        <taxon>Pentapetalae</taxon>
        <taxon>asterids</taxon>
        <taxon>campanulids</taxon>
        <taxon>Asterales</taxon>
        <taxon>Asteraceae</taxon>
        <taxon>Asteroideae</taxon>
        <taxon>Heliantheae alliance</taxon>
        <taxon>Heliantheae</taxon>
        <taxon>Helianthus</taxon>
    </lineage>
</organism>
<keyword evidence="8 11" id="KW-1133">Transmembrane helix</keyword>
<dbReference type="Pfam" id="PF23598">
    <property type="entry name" value="LRR_14"/>
    <property type="match status" value="2"/>
</dbReference>
<proteinExistence type="inferred from homology"/>
<evidence type="ECO:0000313" key="14">
    <source>
        <dbReference type="EMBL" id="KAF5808362.1"/>
    </source>
</evidence>
<dbReference type="GO" id="GO:0051707">
    <property type="term" value="P:response to other organism"/>
    <property type="evidence" value="ECO:0007669"/>
    <property type="project" value="UniProtKB-ARBA"/>
</dbReference>
<dbReference type="Pfam" id="PF08263">
    <property type="entry name" value="LRRNT_2"/>
    <property type="match status" value="1"/>
</dbReference>
<dbReference type="SMART" id="SM00365">
    <property type="entry name" value="LRR_SD22"/>
    <property type="match status" value="4"/>
</dbReference>
<dbReference type="Pfam" id="PF00560">
    <property type="entry name" value="LRR_1"/>
    <property type="match status" value="3"/>
</dbReference>
<reference evidence="15" key="2">
    <citation type="submission" date="2017-02" db="EMBL/GenBank/DDBJ databases">
        <title>Sunflower complete genome.</title>
        <authorList>
            <person name="Langlade N."/>
            <person name="Munos S."/>
        </authorList>
    </citation>
    <scope>NUCLEOTIDE SEQUENCE [LARGE SCALE GENOMIC DNA]</scope>
    <source>
        <tissue evidence="15">Leaves</tissue>
    </source>
</reference>
<evidence type="ECO:0000256" key="1">
    <source>
        <dbReference type="ARBA" id="ARBA00004251"/>
    </source>
</evidence>
<evidence type="ECO:0000256" key="8">
    <source>
        <dbReference type="ARBA" id="ARBA00022989"/>
    </source>
</evidence>
<dbReference type="InterPro" id="IPR003591">
    <property type="entry name" value="Leu-rich_rpt_typical-subtyp"/>
</dbReference>
<evidence type="ECO:0000313" key="16">
    <source>
        <dbReference type="Proteomes" id="UP000215914"/>
    </source>
</evidence>
<accession>A0A251UVB8</accession>
<dbReference type="FunFam" id="3.80.10.10:FF:000041">
    <property type="entry name" value="LRR receptor-like serine/threonine-protein kinase ERECTA"/>
    <property type="match status" value="1"/>
</dbReference>
<dbReference type="GO" id="GO:0005886">
    <property type="term" value="C:plasma membrane"/>
    <property type="evidence" value="ECO:0007669"/>
    <property type="project" value="UniProtKB-SubCell"/>
</dbReference>
<dbReference type="FunFam" id="3.80.10.10:FF:000111">
    <property type="entry name" value="LRR receptor-like serine/threonine-protein kinase ERECTA"/>
    <property type="match status" value="1"/>
</dbReference>
<dbReference type="OMA" id="DKHFANH"/>
<dbReference type="SMART" id="SM00369">
    <property type="entry name" value="LRR_TYP"/>
    <property type="match status" value="11"/>
</dbReference>
<evidence type="ECO:0000256" key="4">
    <source>
        <dbReference type="ARBA" id="ARBA00022614"/>
    </source>
</evidence>
<comment type="similarity">
    <text evidence="2">Belongs to the RLP family.</text>
</comment>
<evidence type="ECO:0000259" key="12">
    <source>
        <dbReference type="Pfam" id="PF08263"/>
    </source>
</evidence>
<dbReference type="Pfam" id="PF13855">
    <property type="entry name" value="LRR_8"/>
    <property type="match status" value="2"/>
</dbReference>
<dbReference type="InterPro" id="IPR032675">
    <property type="entry name" value="LRR_dom_sf"/>
</dbReference>
<keyword evidence="3" id="KW-1003">Cell membrane</keyword>
<dbReference type="GO" id="GO:0006952">
    <property type="term" value="P:defense response"/>
    <property type="evidence" value="ECO:0007669"/>
    <property type="project" value="UniProtKB-ARBA"/>
</dbReference>
<dbReference type="InterPro" id="IPR013210">
    <property type="entry name" value="LRR_N_plant-typ"/>
</dbReference>
<evidence type="ECO:0000313" key="15">
    <source>
        <dbReference type="EMBL" id="OTG27327.1"/>
    </source>
</evidence>
<dbReference type="Gramene" id="mRNA:HanXRQr2_Chr04g0144471">
    <property type="protein sequence ID" value="CDS:HanXRQr2_Chr04g0144471.1"/>
    <property type="gene ID" value="HanXRQr2_Chr04g0144471"/>
</dbReference>
<protein>
    <submittedName>
        <fullName evidence="14">Leucine-rich repeat-containing, plant-type, leucine-rich repeat domain superfamily</fullName>
    </submittedName>
    <submittedName>
        <fullName evidence="15">Putative leucine-rich repeat protein, plant-type</fullName>
    </submittedName>
</protein>
<keyword evidence="7" id="KW-0677">Repeat</keyword>
<dbReference type="EMBL" id="CM007893">
    <property type="protein sequence ID" value="OTG27327.1"/>
    <property type="molecule type" value="Genomic_DNA"/>
</dbReference>
<keyword evidence="4" id="KW-0433">Leucine-rich repeat</keyword>
<dbReference type="Proteomes" id="UP000215914">
    <property type="component" value="Chromosome 4"/>
</dbReference>
<evidence type="ECO:0000256" key="10">
    <source>
        <dbReference type="ARBA" id="ARBA00023180"/>
    </source>
</evidence>
<dbReference type="Gene3D" id="3.80.10.10">
    <property type="entry name" value="Ribonuclease Inhibitor"/>
    <property type="match status" value="5"/>
</dbReference>
<evidence type="ECO:0000259" key="13">
    <source>
        <dbReference type="Pfam" id="PF23598"/>
    </source>
</evidence>
<dbReference type="SUPFAM" id="SSF52047">
    <property type="entry name" value="RNI-like"/>
    <property type="match status" value="1"/>
</dbReference>
<dbReference type="PANTHER" id="PTHR48063">
    <property type="entry name" value="LRR RECEPTOR-LIKE KINASE"/>
    <property type="match status" value="1"/>
</dbReference>
<keyword evidence="6" id="KW-0732">Signal</keyword>
<keyword evidence="9 11" id="KW-0472">Membrane</keyword>